<keyword evidence="8" id="KW-1185">Reference proteome</keyword>
<dbReference type="InterPro" id="IPR056327">
    <property type="entry name" value="ARMC9_CTLH-like_dom"/>
</dbReference>
<evidence type="ECO:0000256" key="3">
    <source>
        <dbReference type="ARBA" id="ARBA00023273"/>
    </source>
</evidence>
<evidence type="ECO:0000256" key="1">
    <source>
        <dbReference type="ARBA" id="ARBA00004120"/>
    </source>
</evidence>
<dbReference type="PANTHER" id="PTHR14881:SF4">
    <property type="entry name" value="LISH DOMAIN-CONTAINING PROTEIN ARMC9"/>
    <property type="match status" value="1"/>
</dbReference>
<feature type="domain" description="ARMC9 CTLH-like" evidence="6">
    <location>
        <begin position="53"/>
        <end position="195"/>
    </location>
</feature>
<keyword evidence="3" id="KW-0966">Cell projection</keyword>
<evidence type="ECO:0000259" key="6">
    <source>
        <dbReference type="Pfam" id="PF23138"/>
    </source>
</evidence>
<dbReference type="Pfam" id="PF21050">
    <property type="entry name" value="ARMC9_ARM"/>
    <property type="match status" value="1"/>
</dbReference>
<feature type="compositionally biased region" description="Basic and acidic residues" evidence="4">
    <location>
        <begin position="336"/>
        <end position="347"/>
    </location>
</feature>
<dbReference type="EMBL" id="CAXAMM010009331">
    <property type="protein sequence ID" value="CAK9020034.1"/>
    <property type="molecule type" value="Genomic_DNA"/>
</dbReference>
<keyword evidence="2" id="KW-0970">Cilium biogenesis/degradation</keyword>
<accession>A0ABP0K1H4</accession>
<dbReference type="InterPro" id="IPR016024">
    <property type="entry name" value="ARM-type_fold"/>
</dbReference>
<comment type="caution">
    <text evidence="7">The sequence shown here is derived from an EMBL/GenBank/DDBJ whole genome shotgun (WGS) entry which is preliminary data.</text>
</comment>
<name>A0ABP0K1H4_9DINO</name>
<evidence type="ECO:0000313" key="7">
    <source>
        <dbReference type="EMBL" id="CAK9020034.1"/>
    </source>
</evidence>
<gene>
    <name evidence="7" type="ORF">SCF082_LOCUS14755</name>
</gene>
<dbReference type="InterPro" id="IPR011989">
    <property type="entry name" value="ARM-like"/>
</dbReference>
<dbReference type="Proteomes" id="UP001642464">
    <property type="component" value="Unassembled WGS sequence"/>
</dbReference>
<reference evidence="7 8" key="1">
    <citation type="submission" date="2024-02" db="EMBL/GenBank/DDBJ databases">
        <authorList>
            <person name="Chen Y."/>
            <person name="Shah S."/>
            <person name="Dougan E. K."/>
            <person name="Thang M."/>
            <person name="Chan C."/>
        </authorList>
    </citation>
    <scope>NUCLEOTIDE SEQUENCE [LARGE SCALE GENOMIC DNA]</scope>
</reference>
<dbReference type="PANTHER" id="PTHR14881">
    <property type="entry name" value="LISH DOMAIN-CONTAINING PROTEIN ARMC9"/>
    <property type="match status" value="1"/>
</dbReference>
<proteinExistence type="predicted"/>
<feature type="region of interest" description="Disordered" evidence="4">
    <location>
        <begin position="336"/>
        <end position="360"/>
    </location>
</feature>
<organism evidence="7 8">
    <name type="scientific">Durusdinium trenchii</name>
    <dbReference type="NCBI Taxonomy" id="1381693"/>
    <lineage>
        <taxon>Eukaryota</taxon>
        <taxon>Sar</taxon>
        <taxon>Alveolata</taxon>
        <taxon>Dinophyceae</taxon>
        <taxon>Suessiales</taxon>
        <taxon>Symbiodiniaceae</taxon>
        <taxon>Durusdinium</taxon>
    </lineage>
</organism>
<evidence type="ECO:0000313" key="8">
    <source>
        <dbReference type="Proteomes" id="UP001642464"/>
    </source>
</evidence>
<dbReference type="SUPFAM" id="SSF48371">
    <property type="entry name" value="ARM repeat"/>
    <property type="match status" value="1"/>
</dbReference>
<dbReference type="Gene3D" id="1.25.10.10">
    <property type="entry name" value="Leucine-rich Repeat Variant"/>
    <property type="match status" value="1"/>
</dbReference>
<feature type="domain" description="LisH" evidence="5">
    <location>
        <begin position="555"/>
        <end position="632"/>
    </location>
</feature>
<dbReference type="InterPro" id="IPR040369">
    <property type="entry name" value="ARMC9"/>
</dbReference>
<protein>
    <submittedName>
        <fullName evidence="7">LisH domain-containing protein ARMC9</fullName>
    </submittedName>
</protein>
<evidence type="ECO:0000256" key="2">
    <source>
        <dbReference type="ARBA" id="ARBA00022794"/>
    </source>
</evidence>
<comment type="subcellular location">
    <subcellularLocation>
        <location evidence="1">Cytoplasm</location>
        <location evidence="1">Cytoskeleton</location>
        <location evidence="1">Cilium basal body</location>
    </subcellularLocation>
</comment>
<dbReference type="InterPro" id="IPR048959">
    <property type="entry name" value="ARMC9_ARM_dom"/>
</dbReference>
<dbReference type="Pfam" id="PF23138">
    <property type="entry name" value="CTLH_Armc9"/>
    <property type="match status" value="1"/>
</dbReference>
<evidence type="ECO:0000256" key="4">
    <source>
        <dbReference type="SAM" id="MobiDB-lite"/>
    </source>
</evidence>
<sequence length="796" mass="89262">MAGPARVESAILEYLRYYEYVHTAECLEAESQQRALGRGSGAAEGGRADESRDQVRDALDALESGDADRFFYLWDTRIDHHDRQLDLARRLEFDLRVFFAVWPWRAEARQGGQRRDDNAESELLRLQKEGAMASLKLFLDQQQDGPFAEDERYCAFYALPHCRAPQSHPVFRELFEDAWAEDLKHQTDAFLRANVKVVARPALCAVLDGDAPVGTSSEAKLPDEVHDSREEAQEGKTQHPDRQEPTDMWFVKNLYATAVIAVENLERARRMGGDRVQRAISDKFMSNLLRRMDVYSQVLDGTFQGELKEHDPGLLETLSAAEKDQATPLNDVEEQQARETNHLEEGKCASAAEPPEERLEKVKPARLPMSPQSPCVLGGPEAFQQAIETPVVAPLNFAVVKGDLRKLIELADTQPAAERQACLLLQALRWRLSRTPSSKQRATCCSRFVKQDLLDLEAAHDLLRLALGADSIKLQEYALRLVYYMAMSNTGRSYFERFASFLVDWLFQVLDSMQWKFPKGTSDSFSDTALALLQRLSMHDAFCAEIISRGHKSLQDLIDFLGGSSNRSRYANEHVAALALNLALQPKAAQDLSNPEDVVIRIENVLSEKDLRYLHPYMVGVLYALLRNEDVAAILGDTNPDRGLVHLDLLKELTKSGSPLGPEERKQIFFIVDLITSGTVEQTLAEDEQKVDTDEVAEQDIGEDLAPEIEEDELSTFRAANCPSGERQGENLLVHAYLATAAPCLDPSEEKRDVDDGRKSPVMKLIDNLTLPDELLSKPLLAETAREDDTTAASPR</sequence>
<feature type="compositionally biased region" description="Basic and acidic residues" evidence="4">
    <location>
        <begin position="220"/>
        <end position="244"/>
    </location>
</feature>
<feature type="region of interest" description="Disordered" evidence="4">
    <location>
        <begin position="215"/>
        <end position="244"/>
    </location>
</feature>
<evidence type="ECO:0000259" key="5">
    <source>
        <dbReference type="Pfam" id="PF21050"/>
    </source>
</evidence>